<dbReference type="RefSeq" id="WP_161762490.1">
    <property type="nucleotide sequence ID" value="NZ_JAAATX020000007.1"/>
</dbReference>
<dbReference type="Gene3D" id="3.40.50.880">
    <property type="match status" value="1"/>
</dbReference>
<dbReference type="PANTHER" id="PTHR42695:SF5">
    <property type="entry name" value="GLUTAMINE AMIDOTRANSFERASE YLR126C-RELATED"/>
    <property type="match status" value="1"/>
</dbReference>
<keyword evidence="3" id="KW-1185">Reference proteome</keyword>
<dbReference type="Proteomes" id="UP000731907">
    <property type="component" value="Unassembled WGS sequence"/>
</dbReference>
<organism evidence="2 3">
    <name type="scientific">Paragemmobacter amnigenus</name>
    <dbReference type="NCBI Taxonomy" id="2852097"/>
    <lineage>
        <taxon>Bacteria</taxon>
        <taxon>Pseudomonadati</taxon>
        <taxon>Pseudomonadota</taxon>
        <taxon>Alphaproteobacteria</taxon>
        <taxon>Rhodobacterales</taxon>
        <taxon>Paracoccaceae</taxon>
        <taxon>Paragemmobacter</taxon>
    </lineage>
</organism>
<dbReference type="EMBL" id="JAAATX020000007">
    <property type="protein sequence ID" value="MBU9698361.1"/>
    <property type="molecule type" value="Genomic_DNA"/>
</dbReference>
<protein>
    <submittedName>
        <fullName evidence="2">Type 1 glutamine amidotransferase</fullName>
    </submittedName>
</protein>
<dbReference type="InterPro" id="IPR029062">
    <property type="entry name" value="Class_I_gatase-like"/>
</dbReference>
<dbReference type="InterPro" id="IPR017926">
    <property type="entry name" value="GATASE"/>
</dbReference>
<accession>A0ABS6J3L9</accession>
<dbReference type="PROSITE" id="PS51273">
    <property type="entry name" value="GATASE_TYPE_1"/>
    <property type="match status" value="1"/>
</dbReference>
<evidence type="ECO:0000313" key="2">
    <source>
        <dbReference type="EMBL" id="MBU9698361.1"/>
    </source>
</evidence>
<dbReference type="Pfam" id="PF00117">
    <property type="entry name" value="GATase"/>
    <property type="match status" value="1"/>
</dbReference>
<feature type="domain" description="Glutamine amidotransferase" evidence="1">
    <location>
        <begin position="43"/>
        <end position="179"/>
    </location>
</feature>
<sequence length="236" mass="25664">MRVAIVENTRVTHHGQVGVALHEQAAKLDLYKPWSDSRLPAPDSFDALVVFGGEQTARDDHTHPYLPALATLMRQAGEDGKAVLGICLGAQLLARGLGAENRIGAAPEFGWCDVTLTDAGRADPVLSHLPATFPIFQWHSDTFTLPSGVTRLATSTTAQNQCFRLNRATYATQFHFEASRAVVADWNRTFPETVERMNPGWLGTHHPERAPVQGALADAHGIAIARAWVNLIESGN</sequence>
<dbReference type="SUPFAM" id="SSF52317">
    <property type="entry name" value="Class I glutamine amidotransferase-like"/>
    <property type="match status" value="1"/>
</dbReference>
<proteinExistence type="predicted"/>
<dbReference type="CDD" id="cd01741">
    <property type="entry name" value="GATase1_1"/>
    <property type="match status" value="1"/>
</dbReference>
<dbReference type="InterPro" id="IPR044992">
    <property type="entry name" value="ChyE-like"/>
</dbReference>
<evidence type="ECO:0000259" key="1">
    <source>
        <dbReference type="Pfam" id="PF00117"/>
    </source>
</evidence>
<keyword evidence="2" id="KW-0315">Glutamine amidotransferase</keyword>
<reference evidence="2 3" key="1">
    <citation type="submission" date="2021-06" db="EMBL/GenBank/DDBJ databases">
        <title>Rhodobacteraceae bacterium strain HSP-20.</title>
        <authorList>
            <person name="Chen W.-M."/>
        </authorList>
    </citation>
    <scope>NUCLEOTIDE SEQUENCE [LARGE SCALE GENOMIC DNA]</scope>
    <source>
        <strain evidence="2 3">HSP-20</strain>
    </source>
</reference>
<evidence type="ECO:0000313" key="3">
    <source>
        <dbReference type="Proteomes" id="UP000731907"/>
    </source>
</evidence>
<name>A0ABS6J3L9_9RHOB</name>
<gene>
    <name evidence="2" type="ORF">GU927_010945</name>
</gene>
<dbReference type="PANTHER" id="PTHR42695">
    <property type="entry name" value="GLUTAMINE AMIDOTRANSFERASE YLR126C-RELATED"/>
    <property type="match status" value="1"/>
</dbReference>
<comment type="caution">
    <text evidence="2">The sequence shown here is derived from an EMBL/GenBank/DDBJ whole genome shotgun (WGS) entry which is preliminary data.</text>
</comment>